<keyword evidence="2" id="KW-1185">Reference proteome</keyword>
<dbReference type="InterPro" id="IPR036648">
    <property type="entry name" value="CN_Hdrase_a/SCN_Hdrase_g_sf"/>
</dbReference>
<dbReference type="GO" id="GO:0046914">
    <property type="term" value="F:transition metal ion binding"/>
    <property type="evidence" value="ECO:0007669"/>
    <property type="project" value="InterPro"/>
</dbReference>
<dbReference type="Proteomes" id="UP000316639">
    <property type="component" value="Unassembled WGS sequence"/>
</dbReference>
<dbReference type="RefSeq" id="WP_146353645.1">
    <property type="nucleotide sequence ID" value="NZ_VOBR01000012.1"/>
</dbReference>
<evidence type="ECO:0000313" key="1">
    <source>
        <dbReference type="EMBL" id="TWP50483.1"/>
    </source>
</evidence>
<accession>A0A563ES60</accession>
<protein>
    <recommendedName>
        <fullName evidence="3">Nitrile hydratase alpha /Thiocyanate hydrolase gamma domain-containing protein</fullName>
    </recommendedName>
</protein>
<dbReference type="EMBL" id="VOBR01000012">
    <property type="protein sequence ID" value="TWP50483.1"/>
    <property type="molecule type" value="Genomic_DNA"/>
</dbReference>
<gene>
    <name evidence="1" type="ORF">FKR81_20120</name>
</gene>
<proteinExistence type="predicted"/>
<dbReference type="OrthoDB" id="3402375at2"/>
<dbReference type="AlphaFoldDB" id="A0A563ES60"/>
<sequence length="119" mass="13105">MDIGDKAAFISGYTRILTQAWSSEEFSQRLESDPRAVLAENGLVTAPGTRVEIIRSRDADPDLDTQVHLWDNGRLTGRYVLYVPHIPQVDTRELDDDELGDLAGGVSGYCCTPCCCQSV</sequence>
<dbReference type="SUPFAM" id="SSF56209">
    <property type="entry name" value="Nitrile hydratase alpha chain"/>
    <property type="match status" value="1"/>
</dbReference>
<dbReference type="GO" id="GO:0003824">
    <property type="term" value="F:catalytic activity"/>
    <property type="evidence" value="ECO:0007669"/>
    <property type="project" value="InterPro"/>
</dbReference>
<evidence type="ECO:0000313" key="2">
    <source>
        <dbReference type="Proteomes" id="UP000316639"/>
    </source>
</evidence>
<evidence type="ECO:0008006" key="3">
    <source>
        <dbReference type="Google" id="ProtNLM"/>
    </source>
</evidence>
<name>A0A563ES60_9PSEU</name>
<comment type="caution">
    <text evidence="1">The sequence shown here is derived from an EMBL/GenBank/DDBJ whole genome shotgun (WGS) entry which is preliminary data.</text>
</comment>
<organism evidence="1 2">
    <name type="scientific">Lentzea tibetensis</name>
    <dbReference type="NCBI Taxonomy" id="2591470"/>
    <lineage>
        <taxon>Bacteria</taxon>
        <taxon>Bacillati</taxon>
        <taxon>Actinomycetota</taxon>
        <taxon>Actinomycetes</taxon>
        <taxon>Pseudonocardiales</taxon>
        <taxon>Pseudonocardiaceae</taxon>
        <taxon>Lentzea</taxon>
    </lineage>
</organism>
<reference evidence="1 2" key="1">
    <citation type="submission" date="2019-07" db="EMBL/GenBank/DDBJ databases">
        <title>Lentzea xizangensis sp. nov., isolated from Qinghai-Tibetan Plateau Soils.</title>
        <authorList>
            <person name="Huang J."/>
        </authorList>
    </citation>
    <scope>NUCLEOTIDE SEQUENCE [LARGE SCALE GENOMIC DNA]</scope>
    <source>
        <strain evidence="1 2">FXJ1.1311</strain>
    </source>
</reference>
<dbReference type="Gene3D" id="3.90.330.10">
    <property type="entry name" value="Nitrile hydratase alpha /Thiocyanate hydrolase gamma"/>
    <property type="match status" value="1"/>
</dbReference>